<comment type="catalytic activity">
    <reaction evidence="8">
        <text>Couples ATP hydrolysis with the unwinding of duplex DNA by translocating in the 3'-5' direction.</text>
        <dbReference type="EC" id="5.6.2.4"/>
    </reaction>
</comment>
<dbReference type="Gene3D" id="1.10.10.160">
    <property type="match status" value="1"/>
</dbReference>
<feature type="domain" description="UvrD-like helicase C-terminal" evidence="13">
    <location>
        <begin position="290"/>
        <end position="549"/>
    </location>
</feature>
<evidence type="ECO:0000259" key="12">
    <source>
        <dbReference type="PROSITE" id="PS51198"/>
    </source>
</evidence>
<comment type="catalytic activity">
    <reaction evidence="10">
        <text>ATP + H2O = ADP + phosphate + H(+)</text>
        <dbReference type="Rhea" id="RHEA:13065"/>
        <dbReference type="ChEBI" id="CHEBI:15377"/>
        <dbReference type="ChEBI" id="CHEBI:15378"/>
        <dbReference type="ChEBI" id="CHEBI:30616"/>
        <dbReference type="ChEBI" id="CHEBI:43474"/>
        <dbReference type="ChEBI" id="CHEBI:456216"/>
        <dbReference type="EC" id="5.6.2.4"/>
    </reaction>
</comment>
<dbReference type="GO" id="GO:0005524">
    <property type="term" value="F:ATP binding"/>
    <property type="evidence" value="ECO:0007669"/>
    <property type="project" value="UniProtKB-UniRule"/>
</dbReference>
<dbReference type="Pfam" id="PF13361">
    <property type="entry name" value="UvrD_C"/>
    <property type="match status" value="2"/>
</dbReference>
<evidence type="ECO:0000256" key="4">
    <source>
        <dbReference type="ARBA" id="ARBA00022806"/>
    </source>
</evidence>
<comment type="similarity">
    <text evidence="1">Belongs to the helicase family. UvrD subfamily.</text>
</comment>
<organism evidence="14 15">
    <name type="scientific">Eubacterium callanderi</name>
    <dbReference type="NCBI Taxonomy" id="53442"/>
    <lineage>
        <taxon>Bacteria</taxon>
        <taxon>Bacillati</taxon>
        <taxon>Bacillota</taxon>
        <taxon>Clostridia</taxon>
        <taxon>Eubacteriales</taxon>
        <taxon>Eubacteriaceae</taxon>
        <taxon>Eubacterium</taxon>
    </lineage>
</organism>
<dbReference type="GO" id="GO:0000725">
    <property type="term" value="P:recombinational repair"/>
    <property type="evidence" value="ECO:0007669"/>
    <property type="project" value="TreeGrafter"/>
</dbReference>
<dbReference type="PANTHER" id="PTHR11070">
    <property type="entry name" value="UVRD / RECB / PCRA DNA HELICASE FAMILY MEMBER"/>
    <property type="match status" value="1"/>
</dbReference>
<evidence type="ECO:0000256" key="3">
    <source>
        <dbReference type="ARBA" id="ARBA00022801"/>
    </source>
</evidence>
<evidence type="ECO:0000256" key="1">
    <source>
        <dbReference type="ARBA" id="ARBA00009922"/>
    </source>
</evidence>
<gene>
    <name evidence="14" type="ORF">H0N91_08970</name>
</gene>
<dbReference type="PROSITE" id="PS51217">
    <property type="entry name" value="UVRD_HELICASE_CTER"/>
    <property type="match status" value="1"/>
</dbReference>
<name>A0A853JNI8_9FIRM</name>
<comment type="caution">
    <text evidence="14">The sequence shown here is derived from an EMBL/GenBank/DDBJ whole genome shotgun (WGS) entry which is preliminary data.</text>
</comment>
<protein>
    <recommendedName>
        <fullName evidence="9">DNA 3'-5' helicase</fullName>
        <ecNumber evidence="9">5.6.2.4</ecNumber>
    </recommendedName>
</protein>
<dbReference type="RefSeq" id="WP_180493315.1">
    <property type="nucleotide sequence ID" value="NZ_CP132135.1"/>
</dbReference>
<keyword evidence="7" id="KW-0413">Isomerase</keyword>
<dbReference type="InterPro" id="IPR027417">
    <property type="entry name" value="P-loop_NTPase"/>
</dbReference>
<sequence>MENLDIFMKKYRLQLNAQQREAVGRISGATLLLAVPGSGKTTVVICRIAYMIRMKKIPPESILTLTFSKAGARDLSRRYLKIFGEKGAEGLRFSTIHSFTLSVIRHYERLYHRRAFQIVENTGSIIRELFQELFKSYPAENDIVDIVSAITYCKNMLLSEEEIGEMKVGDVDFPKLFKAYEAYKRRHHLMDFDDMLKYAWLLLKKNPELLKVFTSQYKYINIDEAQDTSKIQYEIIRLLSGEDGNVFMVGDEDQSIYGFRGAYPDGLLSFKETYPHGEVLLMETNHRSTQEIVNAANRFIRLNKERYVKNMRTDNEKGVPAVHEYVKSVEDQYWFILKSVKNEGKETAVLYRNNESVIPLVDLFEREGVPYAVKEHNPLFFTHFIVQDIRSFAALAADPSDFETFEKIYYKMNCNISRKNVLEAGKLSESGQDVFEALLSIDEIPEWLVEKVENIRAAFKRLASMSAQEGLDFIVWNMGYREHLDYRVSCGYREEQLNQKLDILKTLAGRESTMDAFLKRLDALQEALRGSALHQKADVTFSTIHSSKGLEFEKVFIIDAVEGEFPSMAALDDSEEGRRLFCEEVRLFYVGVTRARRELEFISVGKKNSRHNRRPVSQFVRVFLGEKAPEAARKKITGGVIGETSKAQGKGFGIFDVSIVRKAELKEVDCSAYVPGAAVTHQGFGEGIILEMKKDMATIDFEGCGRKKLNIKVCVTNKIIRLQD</sequence>
<feature type="domain" description="UvrD-like helicase ATP-binding" evidence="12">
    <location>
        <begin position="13"/>
        <end position="289"/>
    </location>
</feature>
<evidence type="ECO:0000256" key="9">
    <source>
        <dbReference type="ARBA" id="ARBA00034808"/>
    </source>
</evidence>
<evidence type="ECO:0000313" key="14">
    <source>
        <dbReference type="EMBL" id="NZA38265.1"/>
    </source>
</evidence>
<dbReference type="PROSITE" id="PS51198">
    <property type="entry name" value="UVRD_HELICASE_ATP_BIND"/>
    <property type="match status" value="1"/>
</dbReference>
<dbReference type="EC" id="5.6.2.4" evidence="9"/>
<keyword evidence="3 11" id="KW-0378">Hydrolase</keyword>
<keyword evidence="2 11" id="KW-0547">Nucleotide-binding</keyword>
<evidence type="ECO:0000256" key="7">
    <source>
        <dbReference type="ARBA" id="ARBA00023235"/>
    </source>
</evidence>
<dbReference type="PANTHER" id="PTHR11070:SF2">
    <property type="entry name" value="ATP-DEPENDENT DNA HELICASE SRS2"/>
    <property type="match status" value="1"/>
</dbReference>
<dbReference type="InterPro" id="IPR000212">
    <property type="entry name" value="DNA_helicase_UvrD/REP"/>
</dbReference>
<dbReference type="GO" id="GO:0016787">
    <property type="term" value="F:hydrolase activity"/>
    <property type="evidence" value="ECO:0007669"/>
    <property type="project" value="UniProtKB-UniRule"/>
</dbReference>
<dbReference type="GO" id="GO:0043138">
    <property type="term" value="F:3'-5' DNA helicase activity"/>
    <property type="evidence" value="ECO:0007669"/>
    <property type="project" value="UniProtKB-EC"/>
</dbReference>
<dbReference type="InterPro" id="IPR013986">
    <property type="entry name" value="DExx_box_DNA_helicase_dom_sf"/>
</dbReference>
<evidence type="ECO:0000313" key="15">
    <source>
        <dbReference type="Proteomes" id="UP000586254"/>
    </source>
</evidence>
<dbReference type="InterPro" id="IPR014016">
    <property type="entry name" value="UvrD-like_ATP-bd"/>
</dbReference>
<evidence type="ECO:0000256" key="5">
    <source>
        <dbReference type="ARBA" id="ARBA00022840"/>
    </source>
</evidence>
<evidence type="ECO:0000259" key="13">
    <source>
        <dbReference type="PROSITE" id="PS51217"/>
    </source>
</evidence>
<evidence type="ECO:0000256" key="8">
    <source>
        <dbReference type="ARBA" id="ARBA00034617"/>
    </source>
</evidence>
<dbReference type="CDD" id="cd17932">
    <property type="entry name" value="DEXQc_UvrD"/>
    <property type="match status" value="1"/>
</dbReference>
<evidence type="ECO:0000256" key="2">
    <source>
        <dbReference type="ARBA" id="ARBA00022741"/>
    </source>
</evidence>
<dbReference type="EMBL" id="JACCKS010000009">
    <property type="protein sequence ID" value="NZA38265.1"/>
    <property type="molecule type" value="Genomic_DNA"/>
</dbReference>
<dbReference type="GO" id="GO:0003677">
    <property type="term" value="F:DNA binding"/>
    <property type="evidence" value="ECO:0007669"/>
    <property type="project" value="UniProtKB-KW"/>
</dbReference>
<dbReference type="AlphaFoldDB" id="A0A853JNI8"/>
<dbReference type="GO" id="GO:0005829">
    <property type="term" value="C:cytosol"/>
    <property type="evidence" value="ECO:0007669"/>
    <property type="project" value="TreeGrafter"/>
</dbReference>
<keyword evidence="4 11" id="KW-0347">Helicase</keyword>
<keyword evidence="5 11" id="KW-0067">ATP-binding</keyword>
<evidence type="ECO:0000256" key="10">
    <source>
        <dbReference type="ARBA" id="ARBA00048988"/>
    </source>
</evidence>
<accession>A0A853JNI8</accession>
<evidence type="ECO:0000256" key="11">
    <source>
        <dbReference type="PROSITE-ProRule" id="PRU00560"/>
    </source>
</evidence>
<dbReference type="Gene3D" id="1.10.486.10">
    <property type="entry name" value="PCRA, domain 4"/>
    <property type="match status" value="1"/>
</dbReference>
<dbReference type="Proteomes" id="UP000586254">
    <property type="component" value="Unassembled WGS sequence"/>
</dbReference>
<keyword evidence="6" id="KW-0238">DNA-binding</keyword>
<dbReference type="Pfam" id="PF00580">
    <property type="entry name" value="UvrD-helicase"/>
    <property type="match status" value="1"/>
</dbReference>
<proteinExistence type="inferred from homology"/>
<dbReference type="GO" id="GO:0033202">
    <property type="term" value="C:DNA helicase complex"/>
    <property type="evidence" value="ECO:0007669"/>
    <property type="project" value="TreeGrafter"/>
</dbReference>
<feature type="binding site" evidence="11">
    <location>
        <begin position="34"/>
        <end position="41"/>
    </location>
    <ligand>
        <name>ATP</name>
        <dbReference type="ChEBI" id="CHEBI:30616"/>
    </ligand>
</feature>
<evidence type="ECO:0000256" key="6">
    <source>
        <dbReference type="ARBA" id="ARBA00023125"/>
    </source>
</evidence>
<dbReference type="Gene3D" id="3.40.50.300">
    <property type="entry name" value="P-loop containing nucleotide triphosphate hydrolases"/>
    <property type="match status" value="2"/>
</dbReference>
<dbReference type="InterPro" id="IPR014017">
    <property type="entry name" value="DNA_helicase_UvrD-like_C"/>
</dbReference>
<reference evidence="14 15" key="1">
    <citation type="submission" date="2020-07" db="EMBL/GenBank/DDBJ databases">
        <title>Organ Donor 1.</title>
        <authorList>
            <person name="Marsh A.J."/>
            <person name="Azcarate-Peril M.A."/>
        </authorList>
    </citation>
    <scope>NUCLEOTIDE SEQUENCE [LARGE SCALE GENOMIC DNA]</scope>
    <source>
        <strain evidence="14 15">AMC0717</strain>
    </source>
</reference>
<dbReference type="SUPFAM" id="SSF52540">
    <property type="entry name" value="P-loop containing nucleoside triphosphate hydrolases"/>
    <property type="match status" value="1"/>
</dbReference>